<feature type="compositionally biased region" description="Low complexity" evidence="21">
    <location>
        <begin position="916"/>
        <end position="941"/>
    </location>
</feature>
<dbReference type="InterPro" id="IPR001876">
    <property type="entry name" value="Znf_RanBP2"/>
</dbReference>
<feature type="compositionally biased region" description="Low complexity" evidence="21">
    <location>
        <begin position="1313"/>
        <end position="1346"/>
    </location>
</feature>
<keyword evidence="4" id="KW-0813">Transport</keyword>
<dbReference type="PROSITE" id="PS50199">
    <property type="entry name" value="ZF_RANBP2_2"/>
    <property type="match status" value="4"/>
</dbReference>
<evidence type="ECO:0000256" key="16">
    <source>
        <dbReference type="ARBA" id="ARBA00060842"/>
    </source>
</evidence>
<dbReference type="PANTHER" id="PTHR23193:SF23">
    <property type="entry name" value="NUCLEAR PORE COMPLEX PROTEIN NUP153"/>
    <property type="match status" value="1"/>
</dbReference>
<feature type="compositionally biased region" description="Low complexity" evidence="21">
    <location>
        <begin position="1070"/>
        <end position="1086"/>
    </location>
</feature>
<feature type="region of interest" description="Disordered" evidence="21">
    <location>
        <begin position="171"/>
        <end position="226"/>
    </location>
</feature>
<evidence type="ECO:0000256" key="5">
    <source>
        <dbReference type="ARBA" id="ARBA00022723"/>
    </source>
</evidence>
<dbReference type="PROSITE" id="PS01358">
    <property type="entry name" value="ZF_RANBP2_1"/>
    <property type="match status" value="4"/>
</dbReference>
<feature type="compositionally biased region" description="Polar residues" evidence="21">
    <location>
        <begin position="24"/>
        <end position="33"/>
    </location>
</feature>
<feature type="domain" description="RanBP2-type" evidence="22">
    <location>
        <begin position="828"/>
        <end position="857"/>
    </location>
</feature>
<keyword evidence="12" id="KW-0238">DNA-binding</keyword>
<dbReference type="GO" id="GO:0005643">
    <property type="term" value="C:nuclear pore"/>
    <property type="evidence" value="ECO:0007669"/>
    <property type="project" value="UniProtKB-SubCell"/>
</dbReference>
<dbReference type="GO" id="GO:0001525">
    <property type="term" value="P:angiogenesis"/>
    <property type="evidence" value="ECO:0007669"/>
    <property type="project" value="Ensembl"/>
</dbReference>
<feature type="compositionally biased region" description="Low complexity" evidence="21">
    <location>
        <begin position="735"/>
        <end position="750"/>
    </location>
</feature>
<evidence type="ECO:0000256" key="11">
    <source>
        <dbReference type="ARBA" id="ARBA00023010"/>
    </source>
</evidence>
<feature type="domain" description="RanBP2-type" evidence="22">
    <location>
        <begin position="686"/>
        <end position="716"/>
    </location>
</feature>
<dbReference type="FunCoup" id="A0A3Q1FEU1">
    <property type="interactions" value="927"/>
</dbReference>
<dbReference type="Proteomes" id="UP000257200">
    <property type="component" value="Unplaced"/>
</dbReference>
<proteinExistence type="inferred from homology"/>
<dbReference type="InterPro" id="IPR036443">
    <property type="entry name" value="Znf_RanBP2_sf"/>
</dbReference>
<dbReference type="GO" id="GO:0031965">
    <property type="term" value="C:nuclear membrane"/>
    <property type="evidence" value="ECO:0007669"/>
    <property type="project" value="UniProtKB-SubCell"/>
</dbReference>
<reference evidence="23" key="1">
    <citation type="submission" date="2025-08" db="UniProtKB">
        <authorList>
            <consortium name="Ensembl"/>
        </authorList>
    </citation>
    <scope>IDENTIFICATION</scope>
</reference>
<feature type="domain" description="RanBP2-type" evidence="22">
    <location>
        <begin position="759"/>
        <end position="788"/>
    </location>
</feature>
<dbReference type="Ensembl" id="ENSAPOT00000025419.1">
    <property type="protein sequence ID" value="ENSAPOP00000016391.1"/>
    <property type="gene ID" value="ENSAPOG00000019495.1"/>
</dbReference>
<feature type="region of interest" description="Disordered" evidence="21">
    <location>
        <begin position="1044"/>
        <end position="1377"/>
    </location>
</feature>
<evidence type="ECO:0000256" key="13">
    <source>
        <dbReference type="ARBA" id="ARBA00023132"/>
    </source>
</evidence>
<feature type="compositionally biased region" description="Basic and acidic residues" evidence="21">
    <location>
        <begin position="392"/>
        <end position="401"/>
    </location>
</feature>
<feature type="region of interest" description="Disordered" evidence="21">
    <location>
        <begin position="714"/>
        <end position="750"/>
    </location>
</feature>
<dbReference type="Pfam" id="PF08604">
    <property type="entry name" value="Nup153"/>
    <property type="match status" value="1"/>
</dbReference>
<evidence type="ECO:0000256" key="12">
    <source>
        <dbReference type="ARBA" id="ARBA00023125"/>
    </source>
</evidence>
<evidence type="ECO:0000256" key="9">
    <source>
        <dbReference type="ARBA" id="ARBA00022833"/>
    </source>
</evidence>
<keyword evidence="6" id="KW-0677">Repeat</keyword>
<keyword evidence="14" id="KW-0472">Membrane</keyword>
<keyword evidence="5" id="KW-0479">Metal-binding</keyword>
<name>A0A3Q1FEU1_9TELE</name>
<feature type="region of interest" description="Disordered" evidence="21">
    <location>
        <begin position="1468"/>
        <end position="1533"/>
    </location>
</feature>
<feature type="compositionally biased region" description="Low complexity" evidence="21">
    <location>
        <begin position="1354"/>
        <end position="1377"/>
    </location>
</feature>
<dbReference type="FunFam" id="4.10.1060.10:FF:000001">
    <property type="entry name" value="Nuclear pore complex protein Nup153"/>
    <property type="match status" value="4"/>
</dbReference>
<keyword evidence="8" id="KW-0509">mRNA transport</keyword>
<dbReference type="GO" id="GO:0006606">
    <property type="term" value="P:protein import into nucleus"/>
    <property type="evidence" value="ECO:0007669"/>
    <property type="project" value="TreeGrafter"/>
</dbReference>
<feature type="region of interest" description="Disordered" evidence="21">
    <location>
        <begin position="379"/>
        <end position="424"/>
    </location>
</feature>
<evidence type="ECO:0000256" key="10">
    <source>
        <dbReference type="ARBA" id="ARBA00022927"/>
    </source>
</evidence>
<dbReference type="GO" id="GO:0006405">
    <property type="term" value="P:RNA export from nucleus"/>
    <property type="evidence" value="ECO:0007669"/>
    <property type="project" value="TreeGrafter"/>
</dbReference>
<feature type="compositionally biased region" description="Low complexity" evidence="21">
    <location>
        <begin position="93"/>
        <end position="104"/>
    </location>
</feature>
<dbReference type="InterPro" id="IPR013913">
    <property type="entry name" value="Nup153_N"/>
</dbReference>
<dbReference type="STRING" id="80966.ENSAPOP00000016391"/>
<evidence type="ECO:0000256" key="6">
    <source>
        <dbReference type="ARBA" id="ARBA00022737"/>
    </source>
</evidence>
<feature type="domain" description="RanBP2-type" evidence="22">
    <location>
        <begin position="881"/>
        <end position="910"/>
    </location>
</feature>
<evidence type="ECO:0000256" key="4">
    <source>
        <dbReference type="ARBA" id="ARBA00022448"/>
    </source>
</evidence>
<evidence type="ECO:0000256" key="20">
    <source>
        <dbReference type="PROSITE-ProRule" id="PRU00322"/>
    </source>
</evidence>
<dbReference type="GO" id="GO:0008139">
    <property type="term" value="F:nuclear localization sequence binding"/>
    <property type="evidence" value="ECO:0007669"/>
    <property type="project" value="TreeGrafter"/>
</dbReference>
<keyword evidence="15" id="KW-0539">Nucleus</keyword>
<evidence type="ECO:0000256" key="14">
    <source>
        <dbReference type="ARBA" id="ARBA00023136"/>
    </source>
</evidence>
<dbReference type="GO" id="GO:0017056">
    <property type="term" value="F:structural constituent of nuclear pore"/>
    <property type="evidence" value="ECO:0007669"/>
    <property type="project" value="TreeGrafter"/>
</dbReference>
<feature type="compositionally biased region" description="Low complexity" evidence="21">
    <location>
        <begin position="509"/>
        <end position="535"/>
    </location>
</feature>
<evidence type="ECO:0000256" key="18">
    <source>
        <dbReference type="ARBA" id="ARBA00078197"/>
    </source>
</evidence>
<feature type="compositionally biased region" description="Low complexity" evidence="21">
    <location>
        <begin position="454"/>
        <end position="463"/>
    </location>
</feature>
<evidence type="ECO:0000256" key="3">
    <source>
        <dbReference type="ARBA" id="ARBA00004567"/>
    </source>
</evidence>
<feature type="compositionally biased region" description="Low complexity" evidence="21">
    <location>
        <begin position="650"/>
        <end position="672"/>
    </location>
</feature>
<feature type="region of interest" description="Disordered" evidence="21">
    <location>
        <begin position="442"/>
        <end position="496"/>
    </location>
</feature>
<feature type="compositionally biased region" description="Polar residues" evidence="21">
    <location>
        <begin position="178"/>
        <end position="187"/>
    </location>
</feature>
<evidence type="ECO:0000256" key="1">
    <source>
        <dbReference type="ARBA" id="ARBA00001947"/>
    </source>
</evidence>
<comment type="cofactor">
    <cofactor evidence="1">
        <name>Zn(2+)</name>
        <dbReference type="ChEBI" id="CHEBI:29105"/>
    </cofactor>
</comment>
<keyword evidence="9" id="KW-0862">Zinc</keyword>
<feature type="compositionally biased region" description="Polar residues" evidence="21">
    <location>
        <begin position="212"/>
        <end position="224"/>
    </location>
</feature>
<feature type="compositionally biased region" description="Low complexity" evidence="21">
    <location>
        <begin position="1044"/>
        <end position="1058"/>
    </location>
</feature>
<evidence type="ECO:0000256" key="7">
    <source>
        <dbReference type="ARBA" id="ARBA00022771"/>
    </source>
</evidence>
<evidence type="ECO:0000256" key="2">
    <source>
        <dbReference type="ARBA" id="ARBA00004126"/>
    </source>
</evidence>
<dbReference type="PANTHER" id="PTHR23193">
    <property type="entry name" value="NUCLEAR PORE COMPLEX PROTEIN NUP"/>
    <property type="match status" value="1"/>
</dbReference>
<feature type="region of interest" description="Disordered" evidence="21">
    <location>
        <begin position="509"/>
        <end position="549"/>
    </location>
</feature>
<reference evidence="23" key="2">
    <citation type="submission" date="2025-09" db="UniProtKB">
        <authorList>
            <consortium name="Ensembl"/>
        </authorList>
    </citation>
    <scope>IDENTIFICATION</scope>
</reference>
<feature type="region of interest" description="Disordered" evidence="21">
    <location>
        <begin position="1"/>
        <end position="33"/>
    </location>
</feature>
<evidence type="ECO:0000256" key="15">
    <source>
        <dbReference type="ARBA" id="ARBA00023242"/>
    </source>
</evidence>
<feature type="compositionally biased region" description="Low complexity" evidence="21">
    <location>
        <begin position="1224"/>
        <end position="1306"/>
    </location>
</feature>
<keyword evidence="24" id="KW-1185">Reference proteome</keyword>
<feature type="region of interest" description="Disordered" evidence="21">
    <location>
        <begin position="915"/>
        <end position="941"/>
    </location>
</feature>
<keyword evidence="11" id="KW-0811">Translocation</keyword>
<feature type="region of interest" description="Disordered" evidence="21">
    <location>
        <begin position="52"/>
        <end position="110"/>
    </location>
</feature>
<dbReference type="GO" id="GO:0051028">
    <property type="term" value="P:mRNA transport"/>
    <property type="evidence" value="ECO:0007669"/>
    <property type="project" value="UniProtKB-KW"/>
</dbReference>
<dbReference type="GeneTree" id="ENSGT00940000153253"/>
<dbReference type="SMART" id="SM00547">
    <property type="entry name" value="ZnF_RBZ"/>
    <property type="match status" value="4"/>
</dbReference>
<keyword evidence="13" id="KW-0906">Nuclear pore complex</keyword>
<feature type="compositionally biased region" description="Low complexity" evidence="21">
    <location>
        <begin position="1392"/>
        <end position="1405"/>
    </location>
</feature>
<keyword evidence="10" id="KW-0653">Protein transport</keyword>
<feature type="compositionally biased region" description="Low complexity" evidence="21">
    <location>
        <begin position="1096"/>
        <end position="1107"/>
    </location>
</feature>
<evidence type="ECO:0000256" key="21">
    <source>
        <dbReference type="SAM" id="MobiDB-lite"/>
    </source>
</evidence>
<dbReference type="Gene3D" id="4.10.1060.10">
    <property type="entry name" value="Zinc finger, RanBP2-type"/>
    <property type="match status" value="4"/>
</dbReference>
<dbReference type="GO" id="GO:0008270">
    <property type="term" value="F:zinc ion binding"/>
    <property type="evidence" value="ECO:0007669"/>
    <property type="project" value="UniProtKB-KW"/>
</dbReference>
<organism evidence="23 24">
    <name type="scientific">Acanthochromis polyacanthus</name>
    <name type="common">spiny chromis</name>
    <dbReference type="NCBI Taxonomy" id="80966"/>
    <lineage>
        <taxon>Eukaryota</taxon>
        <taxon>Metazoa</taxon>
        <taxon>Chordata</taxon>
        <taxon>Craniata</taxon>
        <taxon>Vertebrata</taxon>
        <taxon>Euteleostomi</taxon>
        <taxon>Actinopterygii</taxon>
        <taxon>Neopterygii</taxon>
        <taxon>Teleostei</taxon>
        <taxon>Neoteleostei</taxon>
        <taxon>Acanthomorphata</taxon>
        <taxon>Ovalentaria</taxon>
        <taxon>Pomacentridae</taxon>
        <taxon>Acanthochromis</taxon>
    </lineage>
</organism>
<feature type="compositionally biased region" description="Polar residues" evidence="21">
    <location>
        <begin position="1495"/>
        <end position="1516"/>
    </location>
</feature>
<keyword evidence="7 20" id="KW-0863">Zinc-finger</keyword>
<comment type="similarity">
    <text evidence="16">Belongs to the NUP153 family.</text>
</comment>
<dbReference type="Pfam" id="PF00641">
    <property type="entry name" value="Zn_ribbon_RanBP"/>
    <property type="match status" value="4"/>
</dbReference>
<accession>A0A3Q1FEU1</accession>
<dbReference type="InParanoid" id="A0A3Q1FEU1"/>
<evidence type="ECO:0000313" key="24">
    <source>
        <dbReference type="Proteomes" id="UP000257200"/>
    </source>
</evidence>
<sequence>MAATGGGKIRSRRYHIASKPYAKSKQQQSGLISRVTDTVKSIVPSWLQKYFKNEDAPEGGETVQGPNRNCQPPPPPNGSEEGPSPLDGRDSPEPSTSNTEPSTSRASLNFQEYVLSRPPLSRSHLHFTPLDPSAPTLGASSSLFSQPSTSSAPGPFSTGFSLVKEIKDNLSQHEDDNISTTSGFSSRASDKDVPTSKAASLPQLWSPETDRTNCGPQPSQSSQKKPAFNLSVFGTSSNSTLNSTVLSSSQLGDSPFYPGKTTYGGAAAVRSSRTRPGTPYQAPVRRQIKAKPAGAQPCGVTSATARRILQSLERMSSPLADAKRIPAAASSPLSTSMDGINLDASHLTPKKKRVESTLPPVQKLVVPATASVSGNRSVSFRATLTPGGVSRTLDRATRETPTRQSPQLLEATPGPSQRYNVSASADQAQVQVAAADAIFKKHTKGSSGPAYPLSSTPAASSVSSGGGKMKRERSSARPSSKHQEDDEVAEVPDLPTISLPIGPSALPTFSFSSPLPPVTTSTTVSSTPKTMPVTPAKETVTNKDPPKASTPPCVPFTFSSPIVKATAASPPSFSPSAGFTFSAPVTKLGPSMSNGKLTTPIAATVKPATNKSTEDFEGPFKPAKTLKQGSVLDLLKAPGFASPVAQISPSSDAAPQQTSTQSTAPSSTSTTTSSLAASTGFGSLFKASTDWSCDVCLVQNKSSDTKCVCCAAPQPNSSKSIDSKPSLATSVGQENSSSSTNTTSTTTTTTGFGTMFSKPAGTWDCDTCLVLNKPDAVKCVACETAKPGTGLKPSLTLPSAFSAVKTVSAPAAPVSTGFSGFGDKFKKPEGAWECDTCMVQNKAEDTKCVACTNPKPGASAGASSTASSAPVFGLGDKFKKPEGTWDCDVCLLQNKAADLQCVACQAAKPGANVEPKAFGSSGSSAGATSGSSTFGSSTSSSGGFKFGTSDSTSGSGSGGFKFGGSLSESSSASSGGFKFGVSFGSSSSEATSKDTTASSGFKFGSSSEGFKFGAASSDDKKSDQPAAGSGFKFGVSGGIAFGTGSSSTESNSSKSGFTFGLSKPEEKTSDATTTSSSTVTFTPPSSQEKSDSVASTNTNLTTTTTTTIGSVFGRLGEPVSPQGASTFGSLQAGKEPAAPTFTFGKPEEKKEAVASSAPSSFLFGGASKDADSAPVPAATGGFSFGKPSAPAEQPPPAFTFGKPADKSETSTSEAPKASFTFGQSAADSSAAAPKPAFSFMTSNPTNATNSTTSSSSTPTPSLFGTTTVTTTSSSSSSSTPAPAPSAAPSTFMFGQSAAASSDAPPAKTFLFGQSQDSQPPAPSAAPLNSAPAPAPAQPFIFGAPANAAPPPAAAPSFGFGATAPSAASSSAASTAPSPFAFSSAPSAGFGANQTPSFGSSFGSPFPATPSQAPAFGAKPSAAPVFGQQTNSTPVFGAAANAAPGGGFQFGGSGGFGATNNASGVFTFGAGSAASPAPPANPSMAPQSGAPGGGFNFTQPPTFNIGSTKSFTASPAGQQPIAGRKIKTAVRRRK</sequence>
<evidence type="ECO:0000313" key="23">
    <source>
        <dbReference type="Ensembl" id="ENSAPOP00000016391.1"/>
    </source>
</evidence>
<evidence type="ECO:0000256" key="19">
    <source>
        <dbReference type="ARBA" id="ARBA00079437"/>
    </source>
</evidence>
<dbReference type="SUPFAM" id="SSF90209">
    <property type="entry name" value="Ran binding protein zinc finger-like"/>
    <property type="match status" value="4"/>
</dbReference>
<dbReference type="GO" id="GO:0003677">
    <property type="term" value="F:DNA binding"/>
    <property type="evidence" value="ECO:0007669"/>
    <property type="project" value="UniProtKB-KW"/>
</dbReference>
<comment type="subcellular location">
    <subcellularLocation>
        <location evidence="2">Nucleus membrane</location>
    </subcellularLocation>
    <subcellularLocation>
        <location evidence="3">Nucleus</location>
        <location evidence="3">Nuclear pore complex</location>
    </subcellularLocation>
</comment>
<evidence type="ECO:0000259" key="22">
    <source>
        <dbReference type="PROSITE" id="PS50199"/>
    </source>
</evidence>
<feature type="compositionally biased region" description="Basic residues" evidence="21">
    <location>
        <begin position="1523"/>
        <end position="1533"/>
    </location>
</feature>
<feature type="region of interest" description="Disordered" evidence="21">
    <location>
        <begin position="1392"/>
        <end position="1431"/>
    </location>
</feature>
<evidence type="ECO:0000256" key="17">
    <source>
        <dbReference type="ARBA" id="ARBA00068609"/>
    </source>
</evidence>
<evidence type="ECO:0000256" key="8">
    <source>
        <dbReference type="ARBA" id="ARBA00022816"/>
    </source>
</evidence>
<protein>
    <recommendedName>
        <fullName evidence="17">Nuclear pore complex protein Nup153</fullName>
    </recommendedName>
    <alternativeName>
        <fullName evidence="19">153 kDa nucleoporin</fullName>
    </alternativeName>
    <alternativeName>
        <fullName evidence="18">Nucleoporin Nup153</fullName>
    </alternativeName>
</protein>
<dbReference type="InterPro" id="IPR026054">
    <property type="entry name" value="Nucleoporin"/>
</dbReference>
<feature type="region of interest" description="Disordered" evidence="21">
    <location>
        <begin position="644"/>
        <end position="672"/>
    </location>
</feature>